<proteinExistence type="predicted"/>
<reference evidence="2 3" key="2">
    <citation type="submission" date="2018-12" db="EMBL/GenBank/DDBJ databases">
        <title>Nakamurella antarcticus sp. nov., isolated from Antarctica South Shetland Islands soil.</title>
        <authorList>
            <person name="Peng F."/>
        </authorList>
    </citation>
    <scope>NUCLEOTIDE SEQUENCE [LARGE SCALE GENOMIC DNA]</scope>
    <source>
        <strain evidence="2 3">S14-144</strain>
    </source>
</reference>
<reference evidence="2 3" key="1">
    <citation type="submission" date="2018-11" db="EMBL/GenBank/DDBJ databases">
        <authorList>
            <person name="Da X."/>
        </authorList>
    </citation>
    <scope>NUCLEOTIDE SEQUENCE [LARGE SCALE GENOMIC DNA]</scope>
    <source>
        <strain evidence="2 3">S14-144</strain>
    </source>
</reference>
<protein>
    <submittedName>
        <fullName evidence="2">Uncharacterized protein</fullName>
    </submittedName>
</protein>
<dbReference type="InterPro" id="IPR046674">
    <property type="entry name" value="DUF6544"/>
</dbReference>
<accession>A0A3G8ZY38</accession>
<dbReference type="KEGG" id="nak:EH165_13095"/>
<gene>
    <name evidence="2" type="ORF">EH165_13095</name>
</gene>
<keyword evidence="1" id="KW-1133">Transmembrane helix</keyword>
<feature type="transmembrane region" description="Helical" evidence="1">
    <location>
        <begin position="90"/>
        <end position="107"/>
    </location>
</feature>
<dbReference type="Pfam" id="PF20181">
    <property type="entry name" value="DUF6544"/>
    <property type="match status" value="1"/>
</dbReference>
<feature type="transmembrane region" description="Helical" evidence="1">
    <location>
        <begin position="66"/>
        <end position="84"/>
    </location>
</feature>
<sequence length="435" mass="47438">MARIALVTLVVLHGFIHLLGFAKAFGLAEITQLAQPLSREWGLLWLAAGVILLATAVAVVVARRWWWTIGLLAVGISQVVIFSSWHDAKWGTAANVVLLIAALYGYASRGPRSLRTEFEQDLLHEWPPALSPSDALIEESDLAHLPAPVQRYLRRSGVVGRPAVTDFRATWTGRMRSGPDKAWMTFNAEQMDVIDPPRRYFFMNARMKGMPVDVFHAFDSDGATMRVRLLSAFTMVDAKGAALTRAETVTLFNDLCCLAPGALLSPNTAWTPIDGLSASAQFTLGTNTITAKLVFDDAGDLIDFVADGRGAMSSDGTTITPMRWTTPMHDYAEVGQARVATKAEVRWHPESGHGPMVSSSSHRWLTTSRSAATAADKTPLVANIHISTYLRGRCTKSTAIVDTTPGFDTHAARPVSRLSPRLGFPLGSPRQPYGW</sequence>
<evidence type="ECO:0000313" key="3">
    <source>
        <dbReference type="Proteomes" id="UP000268084"/>
    </source>
</evidence>
<organism evidence="2 3">
    <name type="scientific">Nakamurella antarctica</name>
    <dbReference type="NCBI Taxonomy" id="1902245"/>
    <lineage>
        <taxon>Bacteria</taxon>
        <taxon>Bacillati</taxon>
        <taxon>Actinomycetota</taxon>
        <taxon>Actinomycetes</taxon>
        <taxon>Nakamurellales</taxon>
        <taxon>Nakamurellaceae</taxon>
        <taxon>Nakamurella</taxon>
    </lineage>
</organism>
<dbReference type="Proteomes" id="UP000268084">
    <property type="component" value="Chromosome"/>
</dbReference>
<keyword evidence="1" id="KW-0472">Membrane</keyword>
<name>A0A3G8ZY38_9ACTN</name>
<dbReference type="OrthoDB" id="3817559at2"/>
<evidence type="ECO:0000313" key="2">
    <source>
        <dbReference type="EMBL" id="AZI58936.1"/>
    </source>
</evidence>
<keyword evidence="3" id="KW-1185">Reference proteome</keyword>
<dbReference type="EMBL" id="CP034170">
    <property type="protein sequence ID" value="AZI58936.1"/>
    <property type="molecule type" value="Genomic_DNA"/>
</dbReference>
<dbReference type="RefSeq" id="WP_124799840.1">
    <property type="nucleotide sequence ID" value="NZ_CP034170.1"/>
</dbReference>
<feature type="transmembrane region" description="Helical" evidence="1">
    <location>
        <begin position="43"/>
        <end position="61"/>
    </location>
</feature>
<evidence type="ECO:0000256" key="1">
    <source>
        <dbReference type="SAM" id="Phobius"/>
    </source>
</evidence>
<dbReference type="AlphaFoldDB" id="A0A3G8ZY38"/>
<keyword evidence="1" id="KW-0812">Transmembrane</keyword>